<sequence>MNVSAVTSHRHTISLTTFRSSPSPRPSSLHFRSLFPFLRTSNSCLFLIVFSLADFRNRFPLLVALLLRIWIVVLVQLCFLCIVAKPTRLPYFLVFFPANQGIANFLNHKSRLAAALPIVSVAPWSLLIEGLEAREYI</sequence>
<organism evidence="1 2">
    <name type="scientific">Bauhinia variegata</name>
    <name type="common">Purple orchid tree</name>
    <name type="synonym">Phanera variegata</name>
    <dbReference type="NCBI Taxonomy" id="167791"/>
    <lineage>
        <taxon>Eukaryota</taxon>
        <taxon>Viridiplantae</taxon>
        <taxon>Streptophyta</taxon>
        <taxon>Embryophyta</taxon>
        <taxon>Tracheophyta</taxon>
        <taxon>Spermatophyta</taxon>
        <taxon>Magnoliopsida</taxon>
        <taxon>eudicotyledons</taxon>
        <taxon>Gunneridae</taxon>
        <taxon>Pentapetalae</taxon>
        <taxon>rosids</taxon>
        <taxon>fabids</taxon>
        <taxon>Fabales</taxon>
        <taxon>Fabaceae</taxon>
        <taxon>Cercidoideae</taxon>
        <taxon>Cercideae</taxon>
        <taxon>Bauhiniinae</taxon>
        <taxon>Bauhinia</taxon>
    </lineage>
</organism>
<name>A0ACB9KGZ3_BAUVA</name>
<proteinExistence type="predicted"/>
<accession>A0ACB9KGZ3</accession>
<evidence type="ECO:0000313" key="2">
    <source>
        <dbReference type="Proteomes" id="UP000828941"/>
    </source>
</evidence>
<evidence type="ECO:0000313" key="1">
    <source>
        <dbReference type="EMBL" id="KAI4296474.1"/>
    </source>
</evidence>
<reference evidence="1 2" key="1">
    <citation type="journal article" date="2022" name="DNA Res.">
        <title>Chromosomal-level genome assembly of the orchid tree Bauhinia variegata (Leguminosae; Cercidoideae) supports the allotetraploid origin hypothesis of Bauhinia.</title>
        <authorList>
            <person name="Zhong Y."/>
            <person name="Chen Y."/>
            <person name="Zheng D."/>
            <person name="Pang J."/>
            <person name="Liu Y."/>
            <person name="Luo S."/>
            <person name="Meng S."/>
            <person name="Qian L."/>
            <person name="Wei D."/>
            <person name="Dai S."/>
            <person name="Zhou R."/>
        </authorList>
    </citation>
    <scope>NUCLEOTIDE SEQUENCE [LARGE SCALE GENOMIC DNA]</scope>
    <source>
        <strain evidence="1">BV-YZ2020</strain>
    </source>
</reference>
<protein>
    <submittedName>
        <fullName evidence="1">Uncharacterized protein</fullName>
    </submittedName>
</protein>
<comment type="caution">
    <text evidence="1">The sequence shown here is derived from an EMBL/GenBank/DDBJ whole genome shotgun (WGS) entry which is preliminary data.</text>
</comment>
<gene>
    <name evidence="1" type="ORF">L6164_036430</name>
</gene>
<keyword evidence="2" id="KW-1185">Reference proteome</keyword>
<dbReference type="EMBL" id="CM039439">
    <property type="protein sequence ID" value="KAI4296474.1"/>
    <property type="molecule type" value="Genomic_DNA"/>
</dbReference>
<dbReference type="Proteomes" id="UP000828941">
    <property type="component" value="Chromosome 14"/>
</dbReference>